<protein>
    <recommendedName>
        <fullName evidence="1">DUF7580 domain-containing protein</fullName>
    </recommendedName>
</protein>
<comment type="caution">
    <text evidence="2">The sequence shown here is derived from an EMBL/GenBank/DDBJ whole genome shotgun (WGS) entry which is preliminary data.</text>
</comment>
<dbReference type="OrthoDB" id="5331891at2759"/>
<dbReference type="AlphaFoldDB" id="A0A1S8B277"/>
<dbReference type="PANTHER" id="PTHR35186:SF4">
    <property type="entry name" value="PRION-INHIBITION AND PROPAGATION HELO DOMAIN-CONTAINING PROTEIN"/>
    <property type="match status" value="1"/>
</dbReference>
<proteinExistence type="predicted"/>
<evidence type="ECO:0000313" key="2">
    <source>
        <dbReference type="EMBL" id="OMP81675.1"/>
    </source>
</evidence>
<reference evidence="2 3" key="1">
    <citation type="submission" date="2017-01" db="EMBL/GenBank/DDBJ databases">
        <title>Draft genome sequence of Diplodia seriata F98.1, a fungal species involved in grapevine trunk diseases.</title>
        <authorList>
            <person name="Robert-Siegwald G."/>
            <person name="Vallet J."/>
            <person name="Abou-Mansour E."/>
            <person name="Xu J."/>
            <person name="Rey P."/>
            <person name="Bertsch C."/>
            <person name="Rego C."/>
            <person name="Larignon P."/>
            <person name="Fontaine F."/>
            <person name="Lebrun M.-H."/>
        </authorList>
    </citation>
    <scope>NUCLEOTIDE SEQUENCE [LARGE SCALE GENOMIC DNA]</scope>
    <source>
        <strain evidence="2 3">F98.1</strain>
    </source>
</reference>
<sequence length="184" mass="20369">YERVKIAYVLALSLLRLYDSPWLKEKERWTSDDIRFVTTQSPDIDQRAIPHVTASHQQNASSSASPPAGKQIFNCVKNYQIYALGIIMLELALGSLLVPTSAGGNVNDPEVAEFLEAHRLNSNTVAGRMLGPRYGRVVSRCLMCDFSVDDRDLNSVSLQAAFYKFVICELEGILNGLSQVSSIT</sequence>
<dbReference type="STRING" id="420778.A0A1S8B277"/>
<dbReference type="Proteomes" id="UP000190776">
    <property type="component" value="Unassembled WGS sequence"/>
</dbReference>
<dbReference type="EMBL" id="MSZU01000115">
    <property type="protein sequence ID" value="OMP81675.1"/>
    <property type="molecule type" value="Genomic_DNA"/>
</dbReference>
<name>A0A1S8B277_9PEZI</name>
<evidence type="ECO:0000259" key="1">
    <source>
        <dbReference type="Pfam" id="PF24476"/>
    </source>
</evidence>
<feature type="domain" description="DUF7580" evidence="1">
    <location>
        <begin position="2"/>
        <end position="171"/>
    </location>
</feature>
<dbReference type="InterPro" id="IPR056002">
    <property type="entry name" value="DUF7580"/>
</dbReference>
<evidence type="ECO:0000313" key="3">
    <source>
        <dbReference type="Proteomes" id="UP000190776"/>
    </source>
</evidence>
<dbReference type="PANTHER" id="PTHR35186">
    <property type="entry name" value="ANK_REP_REGION DOMAIN-CONTAINING PROTEIN"/>
    <property type="match status" value="1"/>
</dbReference>
<accession>A0A1S8B277</accession>
<organism evidence="2 3">
    <name type="scientific">Diplodia seriata</name>
    <dbReference type="NCBI Taxonomy" id="420778"/>
    <lineage>
        <taxon>Eukaryota</taxon>
        <taxon>Fungi</taxon>
        <taxon>Dikarya</taxon>
        <taxon>Ascomycota</taxon>
        <taxon>Pezizomycotina</taxon>
        <taxon>Dothideomycetes</taxon>
        <taxon>Dothideomycetes incertae sedis</taxon>
        <taxon>Botryosphaeriales</taxon>
        <taxon>Botryosphaeriaceae</taxon>
        <taxon>Diplodia</taxon>
    </lineage>
</organism>
<dbReference type="Pfam" id="PF24476">
    <property type="entry name" value="DUF7580"/>
    <property type="match status" value="1"/>
</dbReference>
<feature type="non-terminal residue" evidence="2">
    <location>
        <position position="1"/>
    </location>
</feature>
<gene>
    <name evidence="2" type="ORF">BK809_0002668</name>
</gene>